<dbReference type="Proteomes" id="UP000663829">
    <property type="component" value="Unassembled WGS sequence"/>
</dbReference>
<evidence type="ECO:0000313" key="2">
    <source>
        <dbReference type="EMBL" id="CAF0793617.1"/>
    </source>
</evidence>
<gene>
    <name evidence="2" type="ORF">GPM918_LOCUS3133</name>
    <name evidence="3" type="ORF">SRO942_LOCUS3133</name>
</gene>
<dbReference type="OrthoDB" id="47210at2759"/>
<dbReference type="EMBL" id="CAJNOQ010000372">
    <property type="protein sequence ID" value="CAF0793617.1"/>
    <property type="molecule type" value="Genomic_DNA"/>
</dbReference>
<feature type="transmembrane region" description="Helical" evidence="1">
    <location>
        <begin position="46"/>
        <end position="70"/>
    </location>
</feature>
<evidence type="ECO:0000313" key="4">
    <source>
        <dbReference type="Proteomes" id="UP000663829"/>
    </source>
</evidence>
<feature type="transmembrane region" description="Helical" evidence="1">
    <location>
        <begin position="7"/>
        <end position="26"/>
    </location>
</feature>
<name>A0A813S1Z4_9BILA</name>
<dbReference type="PANTHER" id="PTHR36009:SF3">
    <property type="entry name" value="TRANSMEMBRANE PROTEIN"/>
    <property type="match status" value="1"/>
</dbReference>
<keyword evidence="1" id="KW-0472">Membrane</keyword>
<dbReference type="AlphaFoldDB" id="A0A813S1Z4"/>
<sequence length="224" mass="26177">MISGRLYWIIWLSFIVYSVIFAPNSLPSKPTLPLIEKLLKGEWYGINAYVISLFYFMGIWPLIYSCILFVDGQTQSIHGGLISLLSMALGGFVLLPYFAIRYPHPQFKGPLTNMIRFFESKLVSFTLTLLTIGLFIYALFYGNFQNFVYEFFTQRFINIMSIDFCIISLLFPILIRDDLSRRNMSDKYHIYYPLSFIPMIGPLIYLNMRQPLVTNNMTQSKRKL</sequence>
<evidence type="ECO:0008006" key="5">
    <source>
        <dbReference type="Google" id="ProtNLM"/>
    </source>
</evidence>
<feature type="transmembrane region" description="Helical" evidence="1">
    <location>
        <begin position="122"/>
        <end position="144"/>
    </location>
</feature>
<dbReference type="Proteomes" id="UP000681722">
    <property type="component" value="Unassembled WGS sequence"/>
</dbReference>
<proteinExistence type="predicted"/>
<feature type="transmembrane region" description="Helical" evidence="1">
    <location>
        <begin position="156"/>
        <end position="175"/>
    </location>
</feature>
<keyword evidence="4" id="KW-1185">Reference proteome</keyword>
<feature type="transmembrane region" description="Helical" evidence="1">
    <location>
        <begin position="190"/>
        <end position="208"/>
    </location>
</feature>
<dbReference type="PANTHER" id="PTHR36009">
    <property type="match status" value="1"/>
</dbReference>
<accession>A0A813S1Z4</accession>
<protein>
    <recommendedName>
        <fullName evidence="5">DUF2834 domain-containing protein</fullName>
    </recommendedName>
</protein>
<evidence type="ECO:0000313" key="3">
    <source>
        <dbReference type="EMBL" id="CAF3578031.1"/>
    </source>
</evidence>
<dbReference type="EMBL" id="CAJOBC010000372">
    <property type="protein sequence ID" value="CAF3578031.1"/>
    <property type="molecule type" value="Genomic_DNA"/>
</dbReference>
<feature type="transmembrane region" description="Helical" evidence="1">
    <location>
        <begin position="82"/>
        <end position="102"/>
    </location>
</feature>
<keyword evidence="1" id="KW-1133">Transmembrane helix</keyword>
<reference evidence="2" key="1">
    <citation type="submission" date="2021-02" db="EMBL/GenBank/DDBJ databases">
        <authorList>
            <person name="Nowell W R."/>
        </authorList>
    </citation>
    <scope>NUCLEOTIDE SEQUENCE</scope>
</reference>
<keyword evidence="1" id="KW-0812">Transmembrane</keyword>
<organism evidence="2 4">
    <name type="scientific">Didymodactylos carnosus</name>
    <dbReference type="NCBI Taxonomy" id="1234261"/>
    <lineage>
        <taxon>Eukaryota</taxon>
        <taxon>Metazoa</taxon>
        <taxon>Spiralia</taxon>
        <taxon>Gnathifera</taxon>
        <taxon>Rotifera</taxon>
        <taxon>Eurotatoria</taxon>
        <taxon>Bdelloidea</taxon>
        <taxon>Philodinida</taxon>
        <taxon>Philodinidae</taxon>
        <taxon>Didymodactylos</taxon>
    </lineage>
</organism>
<comment type="caution">
    <text evidence="2">The sequence shown here is derived from an EMBL/GenBank/DDBJ whole genome shotgun (WGS) entry which is preliminary data.</text>
</comment>
<evidence type="ECO:0000256" key="1">
    <source>
        <dbReference type="SAM" id="Phobius"/>
    </source>
</evidence>